<dbReference type="AlphaFoldDB" id="A0A3N6LUM0"/>
<evidence type="ECO:0000256" key="1">
    <source>
        <dbReference type="SAM" id="MobiDB-lite"/>
    </source>
</evidence>
<keyword evidence="3" id="KW-1185">Reference proteome</keyword>
<reference evidence="2 3" key="1">
    <citation type="submission" date="2018-10" db="EMBL/GenBank/DDBJ databases">
        <title>Natrarchaeobius chitinivorans gen. nov., sp. nov., and Natrarchaeobius haloalkaliphilus sp. nov., alkaliphilic, chitin-utilizing haloarchaea from hypersaline alkaline lakes.</title>
        <authorList>
            <person name="Sorokin D.Y."/>
            <person name="Elcheninov A.G."/>
            <person name="Kostrikina N.A."/>
            <person name="Bale N.J."/>
            <person name="Sinninghe Damste J.S."/>
            <person name="Khijniak T.V."/>
            <person name="Kublanov I.V."/>
            <person name="Toshchakov S.V."/>
        </authorList>
    </citation>
    <scope>NUCLEOTIDE SEQUENCE [LARGE SCALE GENOMIC DNA]</scope>
    <source>
        <strain evidence="2 3">AArcht4T</strain>
    </source>
</reference>
<dbReference type="EMBL" id="REGA01000016">
    <property type="protein sequence ID" value="RQG92367.1"/>
    <property type="molecule type" value="Genomic_DNA"/>
</dbReference>
<proteinExistence type="predicted"/>
<dbReference type="Proteomes" id="UP000282323">
    <property type="component" value="Unassembled WGS sequence"/>
</dbReference>
<feature type="region of interest" description="Disordered" evidence="1">
    <location>
        <begin position="1"/>
        <end position="31"/>
    </location>
</feature>
<accession>A0A3N6LUM0</accession>
<feature type="compositionally biased region" description="Polar residues" evidence="1">
    <location>
        <begin position="18"/>
        <end position="31"/>
    </location>
</feature>
<gene>
    <name evidence="2" type="ORF">EA473_16415</name>
</gene>
<protein>
    <submittedName>
        <fullName evidence="2">Uncharacterized protein</fullName>
    </submittedName>
</protein>
<sequence length="60" mass="6667">MKIGRATAAVPEADGRDSATSLTSVRQYTNRQTRHRSVSHFVASGPVFADELVDHRRFPI</sequence>
<name>A0A3N6LUM0_NATCH</name>
<organism evidence="2 3">
    <name type="scientific">Natrarchaeobius chitinivorans</name>
    <dbReference type="NCBI Taxonomy" id="1679083"/>
    <lineage>
        <taxon>Archaea</taxon>
        <taxon>Methanobacteriati</taxon>
        <taxon>Methanobacteriota</taxon>
        <taxon>Stenosarchaea group</taxon>
        <taxon>Halobacteria</taxon>
        <taxon>Halobacteriales</taxon>
        <taxon>Natrialbaceae</taxon>
        <taxon>Natrarchaeobius</taxon>
    </lineage>
</organism>
<evidence type="ECO:0000313" key="2">
    <source>
        <dbReference type="EMBL" id="RQG92367.1"/>
    </source>
</evidence>
<comment type="caution">
    <text evidence="2">The sequence shown here is derived from an EMBL/GenBank/DDBJ whole genome shotgun (WGS) entry which is preliminary data.</text>
</comment>
<evidence type="ECO:0000313" key="3">
    <source>
        <dbReference type="Proteomes" id="UP000282323"/>
    </source>
</evidence>